<dbReference type="Gene3D" id="3.60.21.10">
    <property type="match status" value="1"/>
</dbReference>
<dbReference type="InterPro" id="IPR029052">
    <property type="entry name" value="Metallo-depent_PP-like"/>
</dbReference>
<dbReference type="OrthoDB" id="630188at2759"/>
<sequence>MLLLLQPPNPFEPTSFLYLFLTCPVKLLLQHAYRLLTYLRTAPTPLEPSIRIVCISDTHTLASDVPTGDILIHAGDLTNSGSIGSIQEQLNWLSSLPHTHKITIAGNHDTFLDPRTRPSLPESDRTGRLDWKDVRYLQHSTITLSISMPPPSPSSRPSNPSRTRHIRIYGAPQIPACGPNSTFAFQYPRGLDAWSDTVPEDTSILVTHTPPKYHLDLPLPSGMGCEHLLAEVRRVKPVLHVFGHVHWGAGQQVCWWDGCQEAYQRGMQREPGWSRGFLDWRLWRELVRVIAYGLKGLLWDKVWGGQGRSTRLVNAAQMVGNSGKLGNPVQIVEI</sequence>
<dbReference type="Pfam" id="PF00149">
    <property type="entry name" value="Metallophos"/>
    <property type="match status" value="1"/>
</dbReference>
<gene>
    <name evidence="2" type="ORF">AOQ84DRAFT_344293</name>
</gene>
<reference evidence="2 3" key="1">
    <citation type="journal article" date="2016" name="Nat. Commun.">
        <title>Ectomycorrhizal ecology is imprinted in the genome of the dominant symbiotic fungus Cenococcum geophilum.</title>
        <authorList>
            <consortium name="DOE Joint Genome Institute"/>
            <person name="Peter M."/>
            <person name="Kohler A."/>
            <person name="Ohm R.A."/>
            <person name="Kuo A."/>
            <person name="Krutzmann J."/>
            <person name="Morin E."/>
            <person name="Arend M."/>
            <person name="Barry K.W."/>
            <person name="Binder M."/>
            <person name="Choi C."/>
            <person name="Clum A."/>
            <person name="Copeland A."/>
            <person name="Grisel N."/>
            <person name="Haridas S."/>
            <person name="Kipfer T."/>
            <person name="LaButti K."/>
            <person name="Lindquist E."/>
            <person name="Lipzen A."/>
            <person name="Maire R."/>
            <person name="Meier B."/>
            <person name="Mihaltcheva S."/>
            <person name="Molinier V."/>
            <person name="Murat C."/>
            <person name="Poggeler S."/>
            <person name="Quandt C.A."/>
            <person name="Sperisen C."/>
            <person name="Tritt A."/>
            <person name="Tisserant E."/>
            <person name="Crous P.W."/>
            <person name="Henrissat B."/>
            <person name="Nehls U."/>
            <person name="Egli S."/>
            <person name="Spatafora J.W."/>
            <person name="Grigoriev I.V."/>
            <person name="Martin F.M."/>
        </authorList>
    </citation>
    <scope>NUCLEOTIDE SEQUENCE [LARGE SCALE GENOMIC DNA]</scope>
    <source>
        <strain evidence="2 3">CBS 207.34</strain>
    </source>
</reference>
<name>A0A8E2JQE8_9PEZI</name>
<evidence type="ECO:0000259" key="1">
    <source>
        <dbReference type="Pfam" id="PF00149"/>
    </source>
</evidence>
<dbReference type="SUPFAM" id="SSF56300">
    <property type="entry name" value="Metallo-dependent phosphatases"/>
    <property type="match status" value="1"/>
</dbReference>
<dbReference type="Proteomes" id="UP000250140">
    <property type="component" value="Unassembled WGS sequence"/>
</dbReference>
<feature type="domain" description="Calcineurin-like phosphoesterase" evidence="1">
    <location>
        <begin position="50"/>
        <end position="247"/>
    </location>
</feature>
<evidence type="ECO:0000313" key="3">
    <source>
        <dbReference type="Proteomes" id="UP000250140"/>
    </source>
</evidence>
<dbReference type="CDD" id="cd07379">
    <property type="entry name" value="MPP_239FB"/>
    <property type="match status" value="1"/>
</dbReference>
<dbReference type="AlphaFoldDB" id="A0A8E2JQE8"/>
<proteinExistence type="predicted"/>
<dbReference type="PANTHER" id="PTHR12905">
    <property type="entry name" value="METALLOPHOSPHOESTERASE"/>
    <property type="match status" value="1"/>
</dbReference>
<keyword evidence="3" id="KW-1185">Reference proteome</keyword>
<accession>A0A8E2JQE8</accession>
<organism evidence="2 3">
    <name type="scientific">Glonium stellatum</name>
    <dbReference type="NCBI Taxonomy" id="574774"/>
    <lineage>
        <taxon>Eukaryota</taxon>
        <taxon>Fungi</taxon>
        <taxon>Dikarya</taxon>
        <taxon>Ascomycota</taxon>
        <taxon>Pezizomycotina</taxon>
        <taxon>Dothideomycetes</taxon>
        <taxon>Pleosporomycetidae</taxon>
        <taxon>Gloniales</taxon>
        <taxon>Gloniaceae</taxon>
        <taxon>Glonium</taxon>
    </lineage>
</organism>
<evidence type="ECO:0000313" key="2">
    <source>
        <dbReference type="EMBL" id="OCL05774.1"/>
    </source>
</evidence>
<dbReference type="PANTHER" id="PTHR12905:SF18">
    <property type="entry name" value="ESTER HYDROLASE, PUTATIVE (AFU_ORTHOLOGUE AFUA_4G03130)-RELATED"/>
    <property type="match status" value="1"/>
</dbReference>
<dbReference type="InterPro" id="IPR051693">
    <property type="entry name" value="UPF0046_metallophosphoest"/>
</dbReference>
<dbReference type="InterPro" id="IPR004843">
    <property type="entry name" value="Calcineurin-like_PHP"/>
</dbReference>
<dbReference type="GO" id="GO:0016787">
    <property type="term" value="F:hydrolase activity"/>
    <property type="evidence" value="ECO:0007669"/>
    <property type="project" value="InterPro"/>
</dbReference>
<dbReference type="EMBL" id="KV750210">
    <property type="protein sequence ID" value="OCL05774.1"/>
    <property type="molecule type" value="Genomic_DNA"/>
</dbReference>
<protein>
    <submittedName>
        <fullName evidence="2">Metallo-dependent phosphatase</fullName>
    </submittedName>
</protein>